<reference evidence="2 3" key="1">
    <citation type="submission" date="2020-08" db="EMBL/GenBank/DDBJ databases">
        <title>Genomic Encyclopedia of Type Strains, Phase IV (KMG-IV): sequencing the most valuable type-strain genomes for metagenomic binning, comparative biology and taxonomic classification.</title>
        <authorList>
            <person name="Goeker M."/>
        </authorList>
    </citation>
    <scope>NUCLEOTIDE SEQUENCE [LARGE SCALE GENOMIC DNA]</scope>
    <source>
        <strain evidence="2 3">DSM 27244</strain>
    </source>
</reference>
<keyword evidence="1" id="KW-0472">Membrane</keyword>
<protein>
    <submittedName>
        <fullName evidence="2">Uncharacterized protein</fullName>
    </submittedName>
</protein>
<comment type="caution">
    <text evidence="2">The sequence shown here is derived from an EMBL/GenBank/DDBJ whole genome shotgun (WGS) entry which is preliminary data.</text>
</comment>
<feature type="transmembrane region" description="Helical" evidence="1">
    <location>
        <begin position="14"/>
        <end position="35"/>
    </location>
</feature>
<name>A0A7W9ASR1_9SPHN</name>
<dbReference type="EMBL" id="JACIJJ010000006">
    <property type="protein sequence ID" value="MBB5699903.1"/>
    <property type="molecule type" value="Genomic_DNA"/>
</dbReference>
<sequence>MASSRSDAGNVSNMAVYSSIAVFLAVFWLTVALLVF</sequence>
<dbReference type="Proteomes" id="UP000557739">
    <property type="component" value="Unassembled WGS sequence"/>
</dbReference>
<gene>
    <name evidence="2" type="ORF">FHR19_003280</name>
</gene>
<dbReference type="AlphaFoldDB" id="A0A7W9ASR1"/>
<evidence type="ECO:0000313" key="2">
    <source>
        <dbReference type="EMBL" id="MBB5699903.1"/>
    </source>
</evidence>
<evidence type="ECO:0000256" key="1">
    <source>
        <dbReference type="SAM" id="Phobius"/>
    </source>
</evidence>
<keyword evidence="1" id="KW-0812">Transmembrane</keyword>
<keyword evidence="1" id="KW-1133">Transmembrane helix</keyword>
<evidence type="ECO:0000313" key="3">
    <source>
        <dbReference type="Proteomes" id="UP000557739"/>
    </source>
</evidence>
<organism evidence="2 3">
    <name type="scientific">Sphingomonas yantingensis</name>
    <dbReference type="NCBI Taxonomy" id="1241761"/>
    <lineage>
        <taxon>Bacteria</taxon>
        <taxon>Pseudomonadati</taxon>
        <taxon>Pseudomonadota</taxon>
        <taxon>Alphaproteobacteria</taxon>
        <taxon>Sphingomonadales</taxon>
        <taxon>Sphingomonadaceae</taxon>
        <taxon>Sphingomonas</taxon>
    </lineage>
</organism>
<accession>A0A7W9ASR1</accession>
<proteinExistence type="predicted"/>
<keyword evidence="3" id="KW-1185">Reference proteome</keyword>